<dbReference type="AlphaFoldDB" id="A0A852ZUV0"/>
<dbReference type="InterPro" id="IPR007278">
    <property type="entry name" value="DUF397"/>
</dbReference>
<evidence type="ECO:0000259" key="1">
    <source>
        <dbReference type="Pfam" id="PF04149"/>
    </source>
</evidence>
<dbReference type="Proteomes" id="UP000567795">
    <property type="component" value="Unassembled WGS sequence"/>
</dbReference>
<gene>
    <name evidence="2" type="ORF">FHU37_002638</name>
</gene>
<proteinExistence type="predicted"/>
<organism evidence="2 3">
    <name type="scientific">Allostreptomyces psammosilenae</name>
    <dbReference type="NCBI Taxonomy" id="1892865"/>
    <lineage>
        <taxon>Bacteria</taxon>
        <taxon>Bacillati</taxon>
        <taxon>Actinomycetota</taxon>
        <taxon>Actinomycetes</taxon>
        <taxon>Kitasatosporales</taxon>
        <taxon>Streptomycetaceae</taxon>
        <taxon>Allostreptomyces</taxon>
    </lineage>
</organism>
<accession>A0A852ZUV0</accession>
<dbReference type="RefSeq" id="WP_179814389.1">
    <property type="nucleotide sequence ID" value="NZ_JACBZD010000001.1"/>
</dbReference>
<dbReference type="Pfam" id="PF04149">
    <property type="entry name" value="DUF397"/>
    <property type="match status" value="1"/>
</dbReference>
<protein>
    <recommendedName>
        <fullName evidence="1">DUF397 domain-containing protein</fullName>
    </recommendedName>
</protein>
<feature type="domain" description="DUF397" evidence="1">
    <location>
        <begin position="5"/>
        <end position="56"/>
    </location>
</feature>
<dbReference type="EMBL" id="JACBZD010000001">
    <property type="protein sequence ID" value="NYI05695.1"/>
    <property type="molecule type" value="Genomic_DNA"/>
</dbReference>
<comment type="caution">
    <text evidence="2">The sequence shown here is derived from an EMBL/GenBank/DDBJ whole genome shotgun (WGS) entry which is preliminary data.</text>
</comment>
<evidence type="ECO:0000313" key="3">
    <source>
        <dbReference type="Proteomes" id="UP000567795"/>
    </source>
</evidence>
<reference evidence="2 3" key="1">
    <citation type="submission" date="2020-07" db="EMBL/GenBank/DDBJ databases">
        <title>Sequencing the genomes of 1000 actinobacteria strains.</title>
        <authorList>
            <person name="Klenk H.-P."/>
        </authorList>
    </citation>
    <scope>NUCLEOTIDE SEQUENCE [LARGE SCALE GENOMIC DNA]</scope>
    <source>
        <strain evidence="2 3">DSM 42178</strain>
    </source>
</reference>
<keyword evidence="3" id="KW-1185">Reference proteome</keyword>
<name>A0A852ZUV0_9ACTN</name>
<sequence>MLQIRWRKSSFSSSEDNCIEVAVSQDGMIAIRESDDPSTIITTTPAKLAAFIQGVKAGEFDDFAF</sequence>
<evidence type="ECO:0000313" key="2">
    <source>
        <dbReference type="EMBL" id="NYI05695.1"/>
    </source>
</evidence>